<evidence type="ECO:0000313" key="8">
    <source>
        <dbReference type="EMBL" id="QKE89757.1"/>
    </source>
</evidence>
<dbReference type="GO" id="GO:0102559">
    <property type="term" value="F:peptide chain release factor N(5)-glutamine methyltransferase activity"/>
    <property type="evidence" value="ECO:0007669"/>
    <property type="project" value="UniProtKB-EC"/>
</dbReference>
<dbReference type="RefSeq" id="WP_171834744.1">
    <property type="nucleotide sequence ID" value="NZ_CP053708.1"/>
</dbReference>
<dbReference type="PROSITE" id="PS00092">
    <property type="entry name" value="N6_MTASE"/>
    <property type="match status" value="1"/>
</dbReference>
<feature type="binding site" evidence="5">
    <location>
        <position position="145"/>
    </location>
    <ligand>
        <name>S-adenosyl-L-methionine</name>
        <dbReference type="ChEBI" id="CHEBI:59789"/>
    </ligand>
</feature>
<dbReference type="InterPro" id="IPR004556">
    <property type="entry name" value="HemK-like"/>
</dbReference>
<dbReference type="GO" id="GO:0003676">
    <property type="term" value="F:nucleic acid binding"/>
    <property type="evidence" value="ECO:0007669"/>
    <property type="project" value="InterPro"/>
</dbReference>
<name>A0A6M8HN94_9PROT</name>
<gene>
    <name evidence="5 8" type="primary">prmC</name>
    <name evidence="8" type="ORF">HN018_06645</name>
</gene>
<dbReference type="InterPro" id="IPR050320">
    <property type="entry name" value="N5-glutamine_MTase"/>
</dbReference>
<comment type="catalytic activity">
    <reaction evidence="4 5">
        <text>L-glutaminyl-[peptide chain release factor] + S-adenosyl-L-methionine = N(5)-methyl-L-glutaminyl-[peptide chain release factor] + S-adenosyl-L-homocysteine + H(+)</text>
        <dbReference type="Rhea" id="RHEA:42896"/>
        <dbReference type="Rhea" id="RHEA-COMP:10271"/>
        <dbReference type="Rhea" id="RHEA-COMP:10272"/>
        <dbReference type="ChEBI" id="CHEBI:15378"/>
        <dbReference type="ChEBI" id="CHEBI:30011"/>
        <dbReference type="ChEBI" id="CHEBI:57856"/>
        <dbReference type="ChEBI" id="CHEBI:59789"/>
        <dbReference type="ChEBI" id="CHEBI:61891"/>
        <dbReference type="EC" id="2.1.1.297"/>
    </reaction>
</comment>
<dbReference type="EMBL" id="CP053708">
    <property type="protein sequence ID" value="QKE89757.1"/>
    <property type="molecule type" value="Genomic_DNA"/>
</dbReference>
<dbReference type="PANTHER" id="PTHR18895">
    <property type="entry name" value="HEMK METHYLTRANSFERASE"/>
    <property type="match status" value="1"/>
</dbReference>
<dbReference type="InterPro" id="IPR029063">
    <property type="entry name" value="SAM-dependent_MTases_sf"/>
</dbReference>
<evidence type="ECO:0000259" key="7">
    <source>
        <dbReference type="Pfam" id="PF17827"/>
    </source>
</evidence>
<keyword evidence="2 5" id="KW-0808">Transferase</keyword>
<sequence>MTQRLASDLLAEAERALADAGIGQPRREARWLLAHALGLEPAGLLGLGRHAPVEADAFVQLVRRRSARVPLAYLTGRQGFWTLDLAVSDATLIPRADSETLIEALLQARQDRGQVRRILDLGTGTGCLLLAALAEYPQAWGVGMDLSEAAARLASRNAAGNALADRSAFLCGDWADAVGLPGGGFDVVLSNPPYIPHDDIATLMPEVAVHEPMQALDGGDDGLAAYRLLMPILARLLAPAGLAVLEIGIGQATDVSRLGTEAGLATVAVRADLGGVDRAVLLTRTS</sequence>
<evidence type="ECO:0000259" key="6">
    <source>
        <dbReference type="Pfam" id="PF05175"/>
    </source>
</evidence>
<protein>
    <recommendedName>
        <fullName evidence="5">Release factor glutamine methyltransferase</fullName>
        <shortName evidence="5">RF MTase</shortName>
        <ecNumber evidence="5">2.1.1.297</ecNumber>
    </recommendedName>
    <alternativeName>
        <fullName evidence="5">N5-glutamine methyltransferase PrmC</fullName>
    </alternativeName>
    <alternativeName>
        <fullName evidence="5">Protein-(glutamine-N5) MTase PrmC</fullName>
    </alternativeName>
    <alternativeName>
        <fullName evidence="5">Protein-glutamine N-methyltransferase PrmC</fullName>
    </alternativeName>
</protein>
<organism evidence="8 9">
    <name type="scientific">Lichenicola cladoniae</name>
    <dbReference type="NCBI Taxonomy" id="1484109"/>
    <lineage>
        <taxon>Bacteria</taxon>
        <taxon>Pseudomonadati</taxon>
        <taxon>Pseudomonadota</taxon>
        <taxon>Alphaproteobacteria</taxon>
        <taxon>Acetobacterales</taxon>
        <taxon>Acetobacteraceae</taxon>
        <taxon>Lichenicola</taxon>
    </lineage>
</organism>
<dbReference type="HAMAP" id="MF_02126">
    <property type="entry name" value="RF_methyltr_PrmC"/>
    <property type="match status" value="1"/>
</dbReference>
<evidence type="ECO:0000256" key="5">
    <source>
        <dbReference type="HAMAP-Rule" id="MF_02126"/>
    </source>
</evidence>
<evidence type="ECO:0000256" key="1">
    <source>
        <dbReference type="ARBA" id="ARBA00022603"/>
    </source>
</evidence>
<dbReference type="CDD" id="cd02440">
    <property type="entry name" value="AdoMet_MTases"/>
    <property type="match status" value="1"/>
</dbReference>
<accession>A0A6M8HN94</accession>
<feature type="domain" description="Methyltransferase small" evidence="6">
    <location>
        <begin position="101"/>
        <end position="203"/>
    </location>
</feature>
<dbReference type="Proteomes" id="UP000500767">
    <property type="component" value="Chromosome"/>
</dbReference>
<dbReference type="SUPFAM" id="SSF53335">
    <property type="entry name" value="S-adenosyl-L-methionine-dependent methyltransferases"/>
    <property type="match status" value="1"/>
</dbReference>
<evidence type="ECO:0000256" key="3">
    <source>
        <dbReference type="ARBA" id="ARBA00022691"/>
    </source>
</evidence>
<dbReference type="EC" id="2.1.1.297" evidence="5"/>
<dbReference type="InterPro" id="IPR040758">
    <property type="entry name" value="PrmC_N"/>
</dbReference>
<feature type="domain" description="Release factor glutamine methyltransferase N-terminal" evidence="7">
    <location>
        <begin position="8"/>
        <end position="76"/>
    </location>
</feature>
<dbReference type="InterPro" id="IPR007848">
    <property type="entry name" value="Small_mtfrase_dom"/>
</dbReference>
<evidence type="ECO:0000313" key="9">
    <source>
        <dbReference type="Proteomes" id="UP000500767"/>
    </source>
</evidence>
<dbReference type="Pfam" id="PF05175">
    <property type="entry name" value="MTS"/>
    <property type="match status" value="1"/>
</dbReference>
<dbReference type="KEGG" id="lck:HN018_06645"/>
<reference evidence="8 9" key="1">
    <citation type="journal article" date="2014" name="World J. Microbiol. Biotechnol.">
        <title>Biodiversity and physiological characteristics of Antarctic and Arctic lichens-associated bacteria.</title>
        <authorList>
            <person name="Lee Y.M."/>
            <person name="Kim E.H."/>
            <person name="Lee H.K."/>
            <person name="Hong S.G."/>
        </authorList>
    </citation>
    <scope>NUCLEOTIDE SEQUENCE [LARGE SCALE GENOMIC DNA]</scope>
    <source>
        <strain evidence="8 9">PAMC 26569</strain>
    </source>
</reference>
<dbReference type="NCBIfam" id="TIGR03534">
    <property type="entry name" value="RF_mod_PrmC"/>
    <property type="match status" value="1"/>
</dbReference>
<proteinExistence type="inferred from homology"/>
<dbReference type="Gene3D" id="1.10.8.10">
    <property type="entry name" value="DNA helicase RuvA subunit, C-terminal domain"/>
    <property type="match status" value="1"/>
</dbReference>
<comment type="function">
    <text evidence="5">Methylates the class 1 translation termination release factors RF1/PrfA and RF2/PrfB on the glutamine residue of the universally conserved GGQ motif.</text>
</comment>
<dbReference type="NCBIfam" id="TIGR00536">
    <property type="entry name" value="hemK_fam"/>
    <property type="match status" value="1"/>
</dbReference>
<evidence type="ECO:0000256" key="2">
    <source>
        <dbReference type="ARBA" id="ARBA00022679"/>
    </source>
</evidence>
<feature type="binding site" evidence="5">
    <location>
        <begin position="122"/>
        <end position="126"/>
    </location>
    <ligand>
        <name>S-adenosyl-L-methionine</name>
        <dbReference type="ChEBI" id="CHEBI:59789"/>
    </ligand>
</feature>
<dbReference type="InterPro" id="IPR019874">
    <property type="entry name" value="RF_methyltr_PrmC"/>
</dbReference>
<feature type="binding site" evidence="5">
    <location>
        <position position="174"/>
    </location>
    <ligand>
        <name>S-adenosyl-L-methionine</name>
        <dbReference type="ChEBI" id="CHEBI:59789"/>
    </ligand>
</feature>
<dbReference type="GO" id="GO:0032259">
    <property type="term" value="P:methylation"/>
    <property type="evidence" value="ECO:0007669"/>
    <property type="project" value="UniProtKB-KW"/>
</dbReference>
<comment type="similarity">
    <text evidence="5">Belongs to the protein N5-glutamine methyltransferase family. PrmC subfamily.</text>
</comment>
<keyword evidence="9" id="KW-1185">Reference proteome</keyword>
<dbReference type="PANTHER" id="PTHR18895:SF74">
    <property type="entry name" value="MTRF1L RELEASE FACTOR GLUTAMINE METHYLTRANSFERASE"/>
    <property type="match status" value="1"/>
</dbReference>
<dbReference type="Pfam" id="PF17827">
    <property type="entry name" value="PrmC_N"/>
    <property type="match status" value="1"/>
</dbReference>
<keyword evidence="3 5" id="KW-0949">S-adenosyl-L-methionine</keyword>
<feature type="binding site" evidence="5">
    <location>
        <position position="191"/>
    </location>
    <ligand>
        <name>S-adenosyl-L-methionine</name>
        <dbReference type="ChEBI" id="CHEBI:59789"/>
    </ligand>
</feature>
<keyword evidence="1 5" id="KW-0489">Methyltransferase</keyword>
<dbReference type="Gene3D" id="3.40.50.150">
    <property type="entry name" value="Vaccinia Virus protein VP39"/>
    <property type="match status" value="1"/>
</dbReference>
<dbReference type="InterPro" id="IPR002052">
    <property type="entry name" value="DNA_methylase_N6_adenine_CS"/>
</dbReference>
<evidence type="ECO:0000256" key="4">
    <source>
        <dbReference type="ARBA" id="ARBA00048391"/>
    </source>
</evidence>
<feature type="binding site" evidence="5">
    <location>
        <begin position="191"/>
        <end position="194"/>
    </location>
    <ligand>
        <name>substrate</name>
    </ligand>
</feature>
<dbReference type="AlphaFoldDB" id="A0A6M8HN94"/>